<comment type="caution">
    <text evidence="2">The sequence shown here is derived from an EMBL/GenBank/DDBJ whole genome shotgun (WGS) entry which is preliminary data.</text>
</comment>
<keyword evidence="3" id="KW-1185">Reference proteome</keyword>
<organism evidence="2 3">
    <name type="scientific">Luteimonas terricola</name>
    <dbReference type="NCBI Taxonomy" id="645597"/>
    <lineage>
        <taxon>Bacteria</taxon>
        <taxon>Pseudomonadati</taxon>
        <taxon>Pseudomonadota</taxon>
        <taxon>Gammaproteobacteria</taxon>
        <taxon>Lysobacterales</taxon>
        <taxon>Lysobacteraceae</taxon>
        <taxon>Luteimonas</taxon>
    </lineage>
</organism>
<gene>
    <name evidence="2" type="ORF">GCM10011394_01400</name>
</gene>
<protein>
    <recommendedName>
        <fullName evidence="4">DUF4402 domain-containing protein</fullName>
    </recommendedName>
</protein>
<evidence type="ECO:0008006" key="4">
    <source>
        <dbReference type="Google" id="ProtNLM"/>
    </source>
</evidence>
<keyword evidence="1" id="KW-0732">Signal</keyword>
<feature type="chain" id="PRO_5046258942" description="DUF4402 domain-containing protein" evidence="1">
    <location>
        <begin position="20"/>
        <end position="218"/>
    </location>
</feature>
<name>A0ABQ2E5J3_9GAMM</name>
<proteinExistence type="predicted"/>
<evidence type="ECO:0000256" key="1">
    <source>
        <dbReference type="SAM" id="SignalP"/>
    </source>
</evidence>
<sequence length="218" mass="22425">MRIMASMVLLAVIALGVAARTGSGDGKADAGESTDIRAFAGGAYFGVVKVRVLPPEGSGVRATSRNGTGSAELQDSGRLVVVGDIDSEADAGFAADGGFAGGGWSGGSGGVELRIAPGGAISGGGTVDGNAMSIKGSIDRRRLDLFFEIELLSDSGGGFPAGTRFQFRYDLWRPFEHAPGQRGRTPEGGCREVVYRNKLVPNLSGGAMGMVRVPECRR</sequence>
<dbReference type="EMBL" id="BMME01000001">
    <property type="protein sequence ID" value="GGJ96322.1"/>
    <property type="molecule type" value="Genomic_DNA"/>
</dbReference>
<accession>A0ABQ2E5J3</accession>
<dbReference type="RefSeq" id="WP_132985892.1">
    <property type="nucleotide sequence ID" value="NZ_BMME01000001.1"/>
</dbReference>
<reference evidence="3" key="1">
    <citation type="journal article" date="2019" name="Int. J. Syst. Evol. Microbiol.">
        <title>The Global Catalogue of Microorganisms (GCM) 10K type strain sequencing project: providing services to taxonomists for standard genome sequencing and annotation.</title>
        <authorList>
            <consortium name="The Broad Institute Genomics Platform"/>
            <consortium name="The Broad Institute Genome Sequencing Center for Infectious Disease"/>
            <person name="Wu L."/>
            <person name="Ma J."/>
        </authorList>
    </citation>
    <scope>NUCLEOTIDE SEQUENCE [LARGE SCALE GENOMIC DNA]</scope>
    <source>
        <strain evidence="3">CGMCC 1.8985</strain>
    </source>
</reference>
<evidence type="ECO:0000313" key="3">
    <source>
        <dbReference type="Proteomes" id="UP000599009"/>
    </source>
</evidence>
<dbReference type="Proteomes" id="UP000599009">
    <property type="component" value="Unassembled WGS sequence"/>
</dbReference>
<evidence type="ECO:0000313" key="2">
    <source>
        <dbReference type="EMBL" id="GGJ96322.1"/>
    </source>
</evidence>
<feature type="signal peptide" evidence="1">
    <location>
        <begin position="1"/>
        <end position="19"/>
    </location>
</feature>